<gene>
    <name evidence="2" type="primary">LOC120261999</name>
</gene>
<dbReference type="Proteomes" id="UP001515500">
    <property type="component" value="Chromosome 5"/>
</dbReference>
<dbReference type="AlphaFoldDB" id="A0AB40BF17"/>
<sequence>MLLLLHPSMAMNTCSSSSSPTLMMIINPTKTNKTLSTVLMLHKDHGKQQSKHTSLLSTKSSISIKVYEDQEEGIVCYKDEKGEIVCEGHDEGPRFSQKDLQTSCYGREVKSFDFLHQCWLQIIEDSNFDNFVNGVAVQDQK</sequence>
<reference evidence="2" key="1">
    <citation type="submission" date="2025-08" db="UniProtKB">
        <authorList>
            <consortium name="RefSeq"/>
        </authorList>
    </citation>
    <scope>IDENTIFICATION</scope>
</reference>
<evidence type="ECO:0000313" key="2">
    <source>
        <dbReference type="RefSeq" id="XP_039125970.1"/>
    </source>
</evidence>
<dbReference type="GeneID" id="120261999"/>
<protein>
    <submittedName>
        <fullName evidence="2">Uncharacterized protein LOC120261999</fullName>
    </submittedName>
</protein>
<name>A0AB40BF17_DIOCR</name>
<dbReference type="RefSeq" id="XP_039125970.1">
    <property type="nucleotide sequence ID" value="XM_039270036.1"/>
</dbReference>
<evidence type="ECO:0000313" key="1">
    <source>
        <dbReference type="Proteomes" id="UP001515500"/>
    </source>
</evidence>
<dbReference type="PANTHER" id="PTHR34206">
    <property type="entry name" value="OS06G0193300 PROTEIN"/>
    <property type="match status" value="1"/>
</dbReference>
<dbReference type="PANTHER" id="PTHR34206:SF1">
    <property type="entry name" value="OS10G0390701 PROTEIN"/>
    <property type="match status" value="1"/>
</dbReference>
<proteinExistence type="predicted"/>
<organism evidence="1 2">
    <name type="scientific">Dioscorea cayennensis subsp. rotundata</name>
    <name type="common">White Guinea yam</name>
    <name type="synonym">Dioscorea rotundata</name>
    <dbReference type="NCBI Taxonomy" id="55577"/>
    <lineage>
        <taxon>Eukaryota</taxon>
        <taxon>Viridiplantae</taxon>
        <taxon>Streptophyta</taxon>
        <taxon>Embryophyta</taxon>
        <taxon>Tracheophyta</taxon>
        <taxon>Spermatophyta</taxon>
        <taxon>Magnoliopsida</taxon>
        <taxon>Liliopsida</taxon>
        <taxon>Dioscoreales</taxon>
        <taxon>Dioscoreaceae</taxon>
        <taxon>Dioscorea</taxon>
    </lineage>
</organism>
<accession>A0AB40BF17</accession>
<keyword evidence="1" id="KW-1185">Reference proteome</keyword>